<dbReference type="AlphaFoldDB" id="A0A518BER6"/>
<dbReference type="InterPro" id="IPR013216">
    <property type="entry name" value="Methyltransf_11"/>
</dbReference>
<dbReference type="SUPFAM" id="SSF53335">
    <property type="entry name" value="S-adenosyl-L-methionine-dependent methyltransferases"/>
    <property type="match status" value="1"/>
</dbReference>
<sequence length="262" mass="28467">MDIHDHNRRAWDRAAAAGERWSAPVSPEVIAAARRGDWAIRLTPDRDVPREWFGDLAGARVLGLASGGGQQCPVLAAAGARVVSFDASEGQLARDREVAEREGLELELVRGDMADLGVFEDGGFDLVWHPVSNVFAPDVLPVWRECQRVLRPGGRLLAGFMSPAYYLFDFERAMATGECVAIHPAPYSDLHSLDAAAREKLVAAGELLEYGHSLEDQIGGQLRAGFRLEAFFDDHWSGGPEALDALMPTSHATLARKPEAAT</sequence>
<dbReference type="GO" id="GO:0032259">
    <property type="term" value="P:methylation"/>
    <property type="evidence" value="ECO:0007669"/>
    <property type="project" value="UniProtKB-KW"/>
</dbReference>
<keyword evidence="3" id="KW-1185">Reference proteome</keyword>
<keyword evidence="2" id="KW-0808">Transferase</keyword>
<reference evidence="2 3" key="1">
    <citation type="submission" date="2019-02" db="EMBL/GenBank/DDBJ databases">
        <title>Deep-cultivation of Planctomycetes and their phenomic and genomic characterization uncovers novel biology.</title>
        <authorList>
            <person name="Wiegand S."/>
            <person name="Jogler M."/>
            <person name="Boedeker C."/>
            <person name="Pinto D."/>
            <person name="Vollmers J."/>
            <person name="Rivas-Marin E."/>
            <person name="Kohn T."/>
            <person name="Peeters S.H."/>
            <person name="Heuer A."/>
            <person name="Rast P."/>
            <person name="Oberbeckmann S."/>
            <person name="Bunk B."/>
            <person name="Jeske O."/>
            <person name="Meyerdierks A."/>
            <person name="Storesund J.E."/>
            <person name="Kallscheuer N."/>
            <person name="Luecker S."/>
            <person name="Lage O.M."/>
            <person name="Pohl T."/>
            <person name="Merkel B.J."/>
            <person name="Hornburger P."/>
            <person name="Mueller R.-W."/>
            <person name="Bruemmer F."/>
            <person name="Labrenz M."/>
            <person name="Spormann A.M."/>
            <person name="Op den Camp H."/>
            <person name="Overmann J."/>
            <person name="Amann R."/>
            <person name="Jetten M.S.M."/>
            <person name="Mascher T."/>
            <person name="Medema M.H."/>
            <person name="Devos D.P."/>
            <person name="Kaster A.-K."/>
            <person name="Ovreas L."/>
            <person name="Rohde M."/>
            <person name="Galperin M.Y."/>
            <person name="Jogler C."/>
        </authorList>
    </citation>
    <scope>NUCLEOTIDE SEQUENCE [LARGE SCALE GENOMIC DNA]</scope>
    <source>
        <strain evidence="2 3">Pla133</strain>
    </source>
</reference>
<dbReference type="Proteomes" id="UP000316921">
    <property type="component" value="Chromosome"/>
</dbReference>
<feature type="domain" description="Methyltransferase type 11" evidence="1">
    <location>
        <begin position="63"/>
        <end position="157"/>
    </location>
</feature>
<dbReference type="CDD" id="cd02440">
    <property type="entry name" value="AdoMet_MTases"/>
    <property type="match status" value="1"/>
</dbReference>
<evidence type="ECO:0000259" key="1">
    <source>
        <dbReference type="Pfam" id="PF08241"/>
    </source>
</evidence>
<dbReference type="KEGG" id="pbap:Pla133_05420"/>
<dbReference type="InterPro" id="IPR029063">
    <property type="entry name" value="SAM-dependent_MTases_sf"/>
</dbReference>
<dbReference type="EC" id="2.1.1.156" evidence="2"/>
<proteinExistence type="predicted"/>
<gene>
    <name evidence="2" type="ORF">Pla133_05420</name>
</gene>
<accession>A0A518BER6</accession>
<dbReference type="RefSeq" id="WP_145062105.1">
    <property type="nucleotide sequence ID" value="NZ_CP036287.1"/>
</dbReference>
<evidence type="ECO:0000313" key="2">
    <source>
        <dbReference type="EMBL" id="QDU65477.1"/>
    </source>
</evidence>
<name>A0A518BER6_9BACT</name>
<dbReference type="Gene3D" id="3.40.50.150">
    <property type="entry name" value="Vaccinia Virus protein VP39"/>
    <property type="match status" value="1"/>
</dbReference>
<dbReference type="EMBL" id="CP036287">
    <property type="protein sequence ID" value="QDU65477.1"/>
    <property type="molecule type" value="Genomic_DNA"/>
</dbReference>
<organism evidence="2 3">
    <name type="scientific">Engelhardtia mirabilis</name>
    <dbReference type="NCBI Taxonomy" id="2528011"/>
    <lineage>
        <taxon>Bacteria</taxon>
        <taxon>Pseudomonadati</taxon>
        <taxon>Planctomycetota</taxon>
        <taxon>Planctomycetia</taxon>
        <taxon>Planctomycetia incertae sedis</taxon>
        <taxon>Engelhardtia</taxon>
    </lineage>
</organism>
<dbReference type="GO" id="GO:0008757">
    <property type="term" value="F:S-adenosylmethionine-dependent methyltransferase activity"/>
    <property type="evidence" value="ECO:0007669"/>
    <property type="project" value="InterPro"/>
</dbReference>
<evidence type="ECO:0000313" key="3">
    <source>
        <dbReference type="Proteomes" id="UP000316921"/>
    </source>
</evidence>
<protein>
    <submittedName>
        <fullName evidence="2">Glycine/sarcosine/dimethylglycine N-methyltransferase</fullName>
        <ecNumber evidence="2">2.1.1.156</ecNumber>
    </submittedName>
</protein>
<keyword evidence="2" id="KW-0489">Methyltransferase</keyword>
<dbReference type="Pfam" id="PF08241">
    <property type="entry name" value="Methyltransf_11"/>
    <property type="match status" value="1"/>
</dbReference>